<dbReference type="Pfam" id="PF02518">
    <property type="entry name" value="HATPase_c"/>
    <property type="match status" value="1"/>
</dbReference>
<dbReference type="InterPro" id="IPR004358">
    <property type="entry name" value="Sig_transdc_His_kin-like_C"/>
</dbReference>
<feature type="domain" description="Histidine kinase" evidence="9">
    <location>
        <begin position="184"/>
        <end position="400"/>
    </location>
</feature>
<comment type="catalytic activity">
    <reaction evidence="1">
        <text>ATP + protein L-histidine = ADP + protein N-phospho-L-histidine.</text>
        <dbReference type="EC" id="2.7.13.3"/>
    </reaction>
</comment>
<keyword evidence="8" id="KW-0812">Transmembrane</keyword>
<keyword evidence="5" id="KW-0808">Transferase</keyword>
<evidence type="ECO:0000256" key="8">
    <source>
        <dbReference type="SAM" id="Phobius"/>
    </source>
</evidence>
<evidence type="ECO:0000256" key="6">
    <source>
        <dbReference type="ARBA" id="ARBA00022777"/>
    </source>
</evidence>
<evidence type="ECO:0000256" key="5">
    <source>
        <dbReference type="ARBA" id="ARBA00022679"/>
    </source>
</evidence>
<evidence type="ECO:0000256" key="1">
    <source>
        <dbReference type="ARBA" id="ARBA00000085"/>
    </source>
</evidence>
<dbReference type="InterPro" id="IPR005467">
    <property type="entry name" value="His_kinase_dom"/>
</dbReference>
<evidence type="ECO:0000256" key="7">
    <source>
        <dbReference type="ARBA" id="ARBA00023012"/>
    </source>
</evidence>
<sequence length="401" mass="45967">MTLLRVRDISRQSGGMDIKLKDKILFLLKIIIGACVIFMICFGIFYVVDIYGNGLVLDWIADKFVSTSVQTNTTTGAEFYKQEISWFAVKDFLLKCFCIVSLFISAVIYFTIHFYTKRKVADTEKEAGKLIRRYMDTENARAEDVFSQQYAEIGTEMERVKSVMRHHEQVLKEENRRKSDLLTYLAHDLKTPLTSVMGYLSLLNEAPDMPEAQKEKYVGIAFDKACRLESLLNEFFEITRYNLQEIPLEKETIDLYYMLVQMMDEFYPILTAHGNTAELRADEELKLYGDSEKLARVFNNILKNAVAYSYPDTVIRITAREAGENMEISFANRGKTIPKQKLESIFEKFFRLDEARGSNTGGAGLGLAIAKEIVEQHGGTLRAESKDELTVFYVSLPLRQS</sequence>
<dbReference type="SUPFAM" id="SSF47384">
    <property type="entry name" value="Homodimeric domain of signal transducing histidine kinase"/>
    <property type="match status" value="1"/>
</dbReference>
<comment type="caution">
    <text evidence="10">The sequence shown here is derived from an EMBL/GenBank/DDBJ whole genome shotgun (WGS) entry which is preliminary data.</text>
</comment>
<keyword evidence="6 10" id="KW-0418">Kinase</keyword>
<dbReference type="Proteomes" id="UP001600941">
    <property type="component" value="Unassembled WGS sequence"/>
</dbReference>
<dbReference type="Pfam" id="PF00512">
    <property type="entry name" value="HisKA"/>
    <property type="match status" value="1"/>
</dbReference>
<dbReference type="GO" id="GO:0016301">
    <property type="term" value="F:kinase activity"/>
    <property type="evidence" value="ECO:0007669"/>
    <property type="project" value="UniProtKB-KW"/>
</dbReference>
<feature type="transmembrane region" description="Helical" evidence="8">
    <location>
        <begin position="92"/>
        <end position="115"/>
    </location>
</feature>
<keyword evidence="8" id="KW-0472">Membrane</keyword>
<dbReference type="EC" id="2.7.13.3" evidence="3"/>
<evidence type="ECO:0000256" key="4">
    <source>
        <dbReference type="ARBA" id="ARBA00022553"/>
    </source>
</evidence>
<comment type="subcellular location">
    <subcellularLocation>
        <location evidence="2">Membrane</location>
    </subcellularLocation>
</comment>
<reference evidence="10 11" key="1">
    <citation type="submission" date="2024-04" db="EMBL/GenBank/DDBJ databases">
        <title>Defined microbial consortia suppress multidrug-resistant proinflammatory Enterobacteriaceae via ecological control.</title>
        <authorList>
            <person name="Furuichi M."/>
            <person name="Kawaguchi T."/>
            <person name="Pust M."/>
            <person name="Yasuma K."/>
            <person name="Plichta D."/>
            <person name="Hasegawa N."/>
            <person name="Ohya T."/>
            <person name="Bhattarai S."/>
            <person name="Sasajima S."/>
            <person name="Aoto Y."/>
            <person name="Tuganbaev T."/>
            <person name="Yaginuma M."/>
            <person name="Ueda M."/>
            <person name="Okahashi N."/>
            <person name="Amafuji K."/>
            <person name="Kiridooshi Y."/>
            <person name="Sugita K."/>
            <person name="Strazar M."/>
            <person name="Skelly A."/>
            <person name="Suda W."/>
            <person name="Hattori M."/>
            <person name="Nakamoto N."/>
            <person name="Caballero S."/>
            <person name="Norman J."/>
            <person name="Olle B."/>
            <person name="Tanoue T."/>
            <person name="Arita M."/>
            <person name="Bucci V."/>
            <person name="Atarashi K."/>
            <person name="Xavier R."/>
            <person name="Honda K."/>
        </authorList>
    </citation>
    <scope>NUCLEOTIDE SEQUENCE [LARGE SCALE GENOMIC DNA]</scope>
    <source>
        <strain evidence="11">k34-0107-D12</strain>
    </source>
</reference>
<accession>A0ABQ0BUW8</accession>
<keyword evidence="4" id="KW-0597">Phosphoprotein</keyword>
<dbReference type="PANTHER" id="PTHR45453:SF1">
    <property type="entry name" value="PHOSPHATE REGULON SENSOR PROTEIN PHOR"/>
    <property type="match status" value="1"/>
</dbReference>
<evidence type="ECO:0000256" key="3">
    <source>
        <dbReference type="ARBA" id="ARBA00012438"/>
    </source>
</evidence>
<organism evidence="10 11">
    <name type="scientific">Blautia parvula</name>
    <dbReference type="NCBI Taxonomy" id="2877527"/>
    <lineage>
        <taxon>Bacteria</taxon>
        <taxon>Bacillati</taxon>
        <taxon>Bacillota</taxon>
        <taxon>Clostridia</taxon>
        <taxon>Lachnospirales</taxon>
        <taxon>Lachnospiraceae</taxon>
        <taxon>Blautia</taxon>
    </lineage>
</organism>
<dbReference type="InterPro" id="IPR036890">
    <property type="entry name" value="HATPase_C_sf"/>
</dbReference>
<proteinExistence type="predicted"/>
<dbReference type="SUPFAM" id="SSF55874">
    <property type="entry name" value="ATPase domain of HSP90 chaperone/DNA topoisomerase II/histidine kinase"/>
    <property type="match status" value="1"/>
</dbReference>
<dbReference type="InterPro" id="IPR003661">
    <property type="entry name" value="HisK_dim/P_dom"/>
</dbReference>
<dbReference type="PRINTS" id="PR00344">
    <property type="entry name" value="BCTRLSENSOR"/>
</dbReference>
<dbReference type="PROSITE" id="PS50109">
    <property type="entry name" value="HIS_KIN"/>
    <property type="match status" value="1"/>
</dbReference>
<dbReference type="SMART" id="SM00387">
    <property type="entry name" value="HATPase_c"/>
    <property type="match status" value="1"/>
</dbReference>
<protein>
    <recommendedName>
        <fullName evidence="3">histidine kinase</fullName>
        <ecNumber evidence="3">2.7.13.3</ecNumber>
    </recommendedName>
</protein>
<name>A0ABQ0BUW8_9FIRM</name>
<evidence type="ECO:0000256" key="2">
    <source>
        <dbReference type="ARBA" id="ARBA00004370"/>
    </source>
</evidence>
<dbReference type="InterPro" id="IPR003594">
    <property type="entry name" value="HATPase_dom"/>
</dbReference>
<evidence type="ECO:0000313" key="10">
    <source>
        <dbReference type="EMBL" id="GAA6500197.1"/>
    </source>
</evidence>
<dbReference type="EMBL" id="BAABZQ010000001">
    <property type="protein sequence ID" value="GAA6500197.1"/>
    <property type="molecule type" value="Genomic_DNA"/>
</dbReference>
<dbReference type="Gene3D" id="1.10.287.130">
    <property type="match status" value="1"/>
</dbReference>
<dbReference type="InterPro" id="IPR050351">
    <property type="entry name" value="BphY/WalK/GraS-like"/>
</dbReference>
<evidence type="ECO:0000259" key="9">
    <source>
        <dbReference type="PROSITE" id="PS50109"/>
    </source>
</evidence>
<keyword evidence="11" id="KW-1185">Reference proteome</keyword>
<dbReference type="SMART" id="SM00388">
    <property type="entry name" value="HisKA"/>
    <property type="match status" value="1"/>
</dbReference>
<evidence type="ECO:0000313" key="11">
    <source>
        <dbReference type="Proteomes" id="UP001600941"/>
    </source>
</evidence>
<dbReference type="CDD" id="cd00082">
    <property type="entry name" value="HisKA"/>
    <property type="match status" value="1"/>
</dbReference>
<dbReference type="Gene3D" id="3.30.565.10">
    <property type="entry name" value="Histidine kinase-like ATPase, C-terminal domain"/>
    <property type="match status" value="1"/>
</dbReference>
<gene>
    <name evidence="10" type="ORF">K340107D12_30130</name>
</gene>
<keyword evidence="7" id="KW-0902">Two-component regulatory system</keyword>
<dbReference type="InterPro" id="IPR036097">
    <property type="entry name" value="HisK_dim/P_sf"/>
</dbReference>
<dbReference type="PANTHER" id="PTHR45453">
    <property type="entry name" value="PHOSPHATE REGULON SENSOR PROTEIN PHOR"/>
    <property type="match status" value="1"/>
</dbReference>
<feature type="transmembrane region" description="Helical" evidence="8">
    <location>
        <begin position="26"/>
        <end position="48"/>
    </location>
</feature>
<keyword evidence="8" id="KW-1133">Transmembrane helix</keyword>